<feature type="domain" description="DUF7025" evidence="4">
    <location>
        <begin position="75"/>
        <end position="177"/>
    </location>
</feature>
<dbReference type="EMBL" id="KZ680211">
    <property type="protein sequence ID" value="PTB67596.1"/>
    <property type="molecule type" value="Genomic_DNA"/>
</dbReference>
<evidence type="ECO:0000259" key="3">
    <source>
        <dbReference type="Pfam" id="PF00004"/>
    </source>
</evidence>
<dbReference type="InterPro" id="IPR054289">
    <property type="entry name" value="DUF7025"/>
</dbReference>
<protein>
    <submittedName>
        <fullName evidence="5">Uncharacterized protein</fullName>
    </submittedName>
</protein>
<evidence type="ECO:0000313" key="5">
    <source>
        <dbReference type="EMBL" id="PTB67596.1"/>
    </source>
</evidence>
<dbReference type="SUPFAM" id="SSF52540">
    <property type="entry name" value="P-loop containing nucleoside triphosphate hydrolases"/>
    <property type="match status" value="1"/>
</dbReference>
<keyword evidence="6" id="KW-1185">Reference proteome</keyword>
<feature type="domain" description="ATPase AAA-type core" evidence="3">
    <location>
        <begin position="404"/>
        <end position="469"/>
    </location>
</feature>
<dbReference type="PANTHER" id="PTHR46411:SF1">
    <property type="entry name" value="FAMILY ATPASE, PUTATIVE (AFU_ORTHOLOGUE AFUA_7G05752)-RELATED"/>
    <property type="match status" value="1"/>
</dbReference>
<dbReference type="Gene3D" id="3.40.50.300">
    <property type="entry name" value="P-loop containing nucleotide triphosphate hydrolases"/>
    <property type="match status" value="1"/>
</dbReference>
<dbReference type="Pfam" id="PF00004">
    <property type="entry name" value="AAA"/>
    <property type="match status" value="1"/>
</dbReference>
<reference evidence="6" key="1">
    <citation type="submission" date="2016-07" db="EMBL/GenBank/DDBJ databases">
        <title>Multiple horizontal gene transfer events from other fungi enriched the ability of initially mycotrophic Trichoderma (Ascomycota) to feed on dead plant biomass.</title>
        <authorList>
            <consortium name="DOE Joint Genome Institute"/>
            <person name="Atanasova L."/>
            <person name="Chenthamara K."/>
            <person name="Zhang J."/>
            <person name="Grujic M."/>
            <person name="Henrissat B."/>
            <person name="Kuo A."/>
            <person name="Aerts A."/>
            <person name="Salamov A."/>
            <person name="Lipzen A."/>
            <person name="Labutti K."/>
            <person name="Barry K."/>
            <person name="Miao Y."/>
            <person name="Rahimi M.J."/>
            <person name="Shen Q."/>
            <person name="Grigoriev I.V."/>
            <person name="Kubicek C.P."/>
            <person name="Druzhinina I.S."/>
        </authorList>
    </citation>
    <scope>NUCLEOTIDE SEQUENCE [LARGE SCALE GENOMIC DNA]</scope>
    <source>
        <strain evidence="6">TUCIM 6016</strain>
    </source>
</reference>
<evidence type="ECO:0000256" key="1">
    <source>
        <dbReference type="SAM" id="MobiDB-lite"/>
    </source>
</evidence>
<dbReference type="InterPro" id="IPR003959">
    <property type="entry name" value="ATPase_AAA_core"/>
</dbReference>
<name>A0A2T4BE44_9HYPO</name>
<dbReference type="OrthoDB" id="10042665at2759"/>
<feature type="region of interest" description="Disordered" evidence="1">
    <location>
        <begin position="618"/>
        <end position="645"/>
    </location>
</feature>
<dbReference type="GO" id="GO:0016887">
    <property type="term" value="F:ATP hydrolysis activity"/>
    <property type="evidence" value="ECO:0007669"/>
    <property type="project" value="InterPro"/>
</dbReference>
<organism evidence="5 6">
    <name type="scientific">Trichoderma citrinoviride</name>
    <dbReference type="NCBI Taxonomy" id="58853"/>
    <lineage>
        <taxon>Eukaryota</taxon>
        <taxon>Fungi</taxon>
        <taxon>Dikarya</taxon>
        <taxon>Ascomycota</taxon>
        <taxon>Pezizomycotina</taxon>
        <taxon>Sordariomycetes</taxon>
        <taxon>Hypocreomycetidae</taxon>
        <taxon>Hypocreales</taxon>
        <taxon>Hypocreaceae</taxon>
        <taxon>Trichoderma</taxon>
    </lineage>
</organism>
<evidence type="ECO:0000256" key="2">
    <source>
        <dbReference type="SAM" id="SignalP"/>
    </source>
</evidence>
<keyword evidence="2" id="KW-0732">Signal</keyword>
<gene>
    <name evidence="5" type="ORF">BBK36DRAFT_1158429</name>
</gene>
<sequence length="645" mass="72395">MAALFAKGQRLALLKLLVVARSCISDKTALAATKGLIGVREGHGGEARVAHRKSLKVLIDFLEAEYDKFNEELQLQLGSGLIDYDHLWAIFSPSTIIYSRISNSLEIPMASVVTWAGYESPEVERGQREPPFYLVRSRTVYFDGNTFAFGSFETKIERFTGLVKIVSLMCYPFKYHEHEARLRVQLIERGKKYLSLQGKIAHHKSFTGVAYRKFLGGKLDLLQDRIMIDGRTLKNVCLLQGARELAKGVPVQEETSATGFLLNGISPRYLLGLLLDEAADDGGPHTDSGNFTQSAEMEHEDGEGTEGICDECQKKKRERLKGAKDTLSMIFHPTIAGYSLAHWSWLEFPVDDIEDVKWDGQAWDYLMLEDHAKELLRTSVIPHVSIPALDLYDTGPGGRGALNILLHGPSDTGKTLTVEALCDHLQVPLMKISVATFQVRTEILSAALINQSMLEVCHRWGAVLLVDDVVFLWGQMSLIAQQHHWPSVILQHLTSYRGQGVIFFTCKGGHVNWGEGGLPQIKTQEGTPRLRFNLSFRYTFPTRHSRANLIRKCLARTLARDQVQMVPLNDVGLRRLADSDLNYREVRNVVQLVLDWACEKEEAMPLAVMQQLLDMPREHRRGPPRAEGVQSITPSPYPTTRPDLG</sequence>
<accession>A0A2T4BE44</accession>
<dbReference type="InterPro" id="IPR027417">
    <property type="entry name" value="P-loop_NTPase"/>
</dbReference>
<dbReference type="Proteomes" id="UP000241546">
    <property type="component" value="Unassembled WGS sequence"/>
</dbReference>
<dbReference type="GO" id="GO:0005524">
    <property type="term" value="F:ATP binding"/>
    <property type="evidence" value="ECO:0007669"/>
    <property type="project" value="InterPro"/>
</dbReference>
<proteinExistence type="predicted"/>
<evidence type="ECO:0000259" key="4">
    <source>
        <dbReference type="Pfam" id="PF22942"/>
    </source>
</evidence>
<dbReference type="PANTHER" id="PTHR46411">
    <property type="entry name" value="FAMILY ATPASE, PUTATIVE-RELATED"/>
    <property type="match status" value="1"/>
</dbReference>
<dbReference type="GeneID" id="36602230"/>
<feature type="signal peptide" evidence="2">
    <location>
        <begin position="1"/>
        <end position="25"/>
    </location>
</feature>
<dbReference type="AlphaFoldDB" id="A0A2T4BE44"/>
<evidence type="ECO:0000313" key="6">
    <source>
        <dbReference type="Proteomes" id="UP000241546"/>
    </source>
</evidence>
<feature type="chain" id="PRO_5015420232" evidence="2">
    <location>
        <begin position="26"/>
        <end position="645"/>
    </location>
</feature>
<dbReference type="Pfam" id="PF22942">
    <property type="entry name" value="DUF7025"/>
    <property type="match status" value="1"/>
</dbReference>
<dbReference type="RefSeq" id="XP_024750916.1">
    <property type="nucleotide sequence ID" value="XM_024894112.1"/>
</dbReference>